<accession>A0AAD7AXU2</accession>
<feature type="transmembrane region" description="Helical" evidence="1">
    <location>
        <begin position="687"/>
        <end position="706"/>
    </location>
</feature>
<proteinExistence type="predicted"/>
<keyword evidence="3" id="KW-1185">Reference proteome</keyword>
<keyword evidence="1" id="KW-1133">Transmembrane helix</keyword>
<dbReference type="EMBL" id="JARKIF010000152">
    <property type="protein sequence ID" value="KAJ7603317.1"/>
    <property type="molecule type" value="Genomic_DNA"/>
</dbReference>
<dbReference type="Proteomes" id="UP001221142">
    <property type="component" value="Unassembled WGS sequence"/>
</dbReference>
<evidence type="ECO:0000313" key="2">
    <source>
        <dbReference type="EMBL" id="KAJ7603317.1"/>
    </source>
</evidence>
<feature type="transmembrane region" description="Helical" evidence="1">
    <location>
        <begin position="650"/>
        <end position="675"/>
    </location>
</feature>
<reference evidence="2" key="1">
    <citation type="submission" date="2023-03" db="EMBL/GenBank/DDBJ databases">
        <title>Massive genome expansion in bonnet fungi (Mycena s.s.) driven by repeated elements and novel gene families across ecological guilds.</title>
        <authorList>
            <consortium name="Lawrence Berkeley National Laboratory"/>
            <person name="Harder C.B."/>
            <person name="Miyauchi S."/>
            <person name="Viragh M."/>
            <person name="Kuo A."/>
            <person name="Thoen E."/>
            <person name="Andreopoulos B."/>
            <person name="Lu D."/>
            <person name="Skrede I."/>
            <person name="Drula E."/>
            <person name="Henrissat B."/>
            <person name="Morin E."/>
            <person name="Kohler A."/>
            <person name="Barry K."/>
            <person name="LaButti K."/>
            <person name="Morin E."/>
            <person name="Salamov A."/>
            <person name="Lipzen A."/>
            <person name="Mereny Z."/>
            <person name="Hegedus B."/>
            <person name="Baldrian P."/>
            <person name="Stursova M."/>
            <person name="Weitz H."/>
            <person name="Taylor A."/>
            <person name="Grigoriev I.V."/>
            <person name="Nagy L.G."/>
            <person name="Martin F."/>
            <person name="Kauserud H."/>
        </authorList>
    </citation>
    <scope>NUCLEOTIDE SEQUENCE</scope>
    <source>
        <strain evidence="2">9284</strain>
    </source>
</reference>
<dbReference type="AlphaFoldDB" id="A0AAD7AXU2"/>
<comment type="caution">
    <text evidence="2">The sequence shown here is derived from an EMBL/GenBank/DDBJ whole genome shotgun (WGS) entry which is preliminary data.</text>
</comment>
<organism evidence="2 3">
    <name type="scientific">Roridomyces roridus</name>
    <dbReference type="NCBI Taxonomy" id="1738132"/>
    <lineage>
        <taxon>Eukaryota</taxon>
        <taxon>Fungi</taxon>
        <taxon>Dikarya</taxon>
        <taxon>Basidiomycota</taxon>
        <taxon>Agaricomycotina</taxon>
        <taxon>Agaricomycetes</taxon>
        <taxon>Agaricomycetidae</taxon>
        <taxon>Agaricales</taxon>
        <taxon>Marasmiineae</taxon>
        <taxon>Mycenaceae</taxon>
        <taxon>Roridomyces</taxon>
    </lineage>
</organism>
<keyword evidence="1" id="KW-0812">Transmembrane</keyword>
<gene>
    <name evidence="2" type="ORF">FB45DRAFT_128286</name>
</gene>
<feature type="transmembrane region" description="Helical" evidence="1">
    <location>
        <begin position="599"/>
        <end position="619"/>
    </location>
</feature>
<name>A0AAD7AXU2_9AGAR</name>
<sequence length="746" mass="83459">MEQGRYAAPHPPSRSHMFQDATNFGIERSHLFHVQGNVNIASPMIPLEAPGKVKRIIVTAPEPAIFSEGNHYSSQLLYQGRGYPLYIPGPQVNLPSQYRRTGISIGDVGRVTPEGDFDFFFNIFRPANDPVNANVPENFEALSPYDPVDVAQYNFSPGNFVASSSIHETNGDFSEPTPGGQFMFSCQGPDGAVLALPHGSHLEKLRSLEHMRQYAAKNAESWYRYANETRGRGLENGSLYLVTGCEKARSWGMASFHDVPLEEEFPISFGPTTGVEGGYRYRWRGTRFRHKHADSPREDDTPLNQTTFIHAFAISLCGALWGFRKSAEICLADAPRSTRKWGDRVLVPFGSLSPASWWPFSFFGAVSLNAGTQRAAFFPCRDDLLSDAAPITKVFHPSQPIHQHILREVPKARVIITHDDDWGDVFRDVGQRMTTAGLQQAIFSRSAIVEEDGVVFLHPKETKPLEHQRPSVPETPLMSSAMDAELSPVSLEGNVAKQLESHGVLDAPGVPHKRTFLIKVLSPLLFLGPDSYLDNLRDICTDGLIHSRIWPKFISRLSSEWQEFTTYSTILLNANVGFLSIQSVDQGGNLPPGRSAAQIASYLSILISIGSVLLGLILIRQHRDRVETAREAADLITRRKHRIFGLESTAILYSLPYSMLIWSMVSFIAACALTWLQDSDHMKEVFVGVLAGVIPGLIFWFIFAVCDREGRWWDWERLQRRLGLTRIASHWGRRLRRHHTVSGATT</sequence>
<keyword evidence="1" id="KW-0472">Membrane</keyword>
<protein>
    <submittedName>
        <fullName evidence="2">Uncharacterized protein</fullName>
    </submittedName>
</protein>
<evidence type="ECO:0000313" key="3">
    <source>
        <dbReference type="Proteomes" id="UP001221142"/>
    </source>
</evidence>
<evidence type="ECO:0000256" key="1">
    <source>
        <dbReference type="SAM" id="Phobius"/>
    </source>
</evidence>